<dbReference type="OrthoDB" id="3635514at2759"/>
<accession>N1QP11</accession>
<dbReference type="RefSeq" id="XP_016766080.1">
    <property type="nucleotide sequence ID" value="XM_016903910.1"/>
</dbReference>
<dbReference type="AlphaFoldDB" id="N1QP11"/>
<name>N1QP11_SPHMS</name>
<gene>
    <name evidence="1" type="ORF">SEPMUDRAFT_146854</name>
</gene>
<proteinExistence type="predicted"/>
<dbReference type="HOGENOM" id="CLU_2147444_0_0_1"/>
<evidence type="ECO:0000313" key="2">
    <source>
        <dbReference type="Proteomes" id="UP000016931"/>
    </source>
</evidence>
<dbReference type="GeneID" id="27901047"/>
<reference evidence="1 2" key="1">
    <citation type="journal article" date="2012" name="PLoS Pathog.">
        <title>Diverse lifestyles and strategies of plant pathogenesis encoded in the genomes of eighteen Dothideomycetes fungi.</title>
        <authorList>
            <person name="Ohm R.A."/>
            <person name="Feau N."/>
            <person name="Henrissat B."/>
            <person name="Schoch C.L."/>
            <person name="Horwitz B.A."/>
            <person name="Barry K.W."/>
            <person name="Condon B.J."/>
            <person name="Copeland A.C."/>
            <person name="Dhillon B."/>
            <person name="Glaser F."/>
            <person name="Hesse C.N."/>
            <person name="Kosti I."/>
            <person name="LaButti K."/>
            <person name="Lindquist E.A."/>
            <person name="Lucas S."/>
            <person name="Salamov A.A."/>
            <person name="Bradshaw R.E."/>
            <person name="Ciuffetti L."/>
            <person name="Hamelin R.C."/>
            <person name="Kema G.H.J."/>
            <person name="Lawrence C."/>
            <person name="Scott J.A."/>
            <person name="Spatafora J.W."/>
            <person name="Turgeon B.G."/>
            <person name="de Wit P.J.G.M."/>
            <person name="Zhong S."/>
            <person name="Goodwin S.B."/>
            <person name="Grigoriev I.V."/>
        </authorList>
    </citation>
    <scope>NUCLEOTIDE SEQUENCE [LARGE SCALE GENOMIC DNA]</scope>
    <source>
        <strain evidence="1 2">SO2202</strain>
    </source>
</reference>
<sequence>MCLLTRLCLSRGYAPSLGVSIILRSGTKSTASWVPASTSSHPILTLMLWRGPSVLLKLTEMPWYWKAEQYMAQSLPGLPATPPILSSPAKVVDLLPQADRSRQKQAKPRGFY</sequence>
<organism evidence="1 2">
    <name type="scientific">Sphaerulina musiva (strain SO2202)</name>
    <name type="common">Poplar stem canker fungus</name>
    <name type="synonym">Septoria musiva</name>
    <dbReference type="NCBI Taxonomy" id="692275"/>
    <lineage>
        <taxon>Eukaryota</taxon>
        <taxon>Fungi</taxon>
        <taxon>Dikarya</taxon>
        <taxon>Ascomycota</taxon>
        <taxon>Pezizomycotina</taxon>
        <taxon>Dothideomycetes</taxon>
        <taxon>Dothideomycetidae</taxon>
        <taxon>Mycosphaerellales</taxon>
        <taxon>Mycosphaerellaceae</taxon>
        <taxon>Sphaerulina</taxon>
    </lineage>
</organism>
<evidence type="ECO:0000313" key="1">
    <source>
        <dbReference type="EMBL" id="EMF17959.1"/>
    </source>
</evidence>
<protein>
    <submittedName>
        <fullName evidence="1">Uncharacterized protein</fullName>
    </submittedName>
</protein>
<dbReference type="EMBL" id="KB456260">
    <property type="protein sequence ID" value="EMF17959.1"/>
    <property type="molecule type" value="Genomic_DNA"/>
</dbReference>
<dbReference type="Proteomes" id="UP000016931">
    <property type="component" value="Unassembled WGS sequence"/>
</dbReference>
<keyword evidence="2" id="KW-1185">Reference proteome</keyword>